<proteinExistence type="predicted"/>
<sequence>MWTKRHRAGGTPPKVLVAGAVVVVLFIVLLFLQLGGDTGEAKGAGDGDSGGGGDESSGGDASAFGGGSKKKTTEATTPSPQPTTPAGPPIIPIKRPESFLFCTLGASLESGFRLAKVPACDYFVYTDVFAYNGDAHAHDDPVSYAVFLDHYGISFADDDLGELSSQLGKVNFKNLYKNYGILTAGMATHTRGASASDSSLQNLKKIMKTINDGLTKAQDGNTTILKTVFLGVKLAGATTSSQYDASAMTELKGIGNIDLLILVSHLVTPKVSTKCTIQPLSRYSGTVADVHAPPAVDRLTGLVKPGLPFRVALSVTMSVYLFTVKSGATAAIGAECDLYHQLSYSELCGVADTKIEVQGAHSGTATAPSRSSGLLVFDTEETILAKMKGAIGVARPAGVGLVWAVYDVQNDVAACETTDQPQRKSYTRFRVVNDTMVQDYKKDTDERLRQRLW</sequence>
<protein>
    <submittedName>
        <fullName evidence="1">Uncharacterized protein</fullName>
    </submittedName>
</protein>
<keyword evidence="2" id="KW-1185">Reference proteome</keyword>
<accession>A0ACB7T3V8</accession>
<gene>
    <name evidence="1" type="ORF">HPB50_019563</name>
</gene>
<name>A0ACB7T3V8_HYAAI</name>
<reference evidence="1" key="1">
    <citation type="submission" date="2020-05" db="EMBL/GenBank/DDBJ databases">
        <title>Large-scale comparative analyses of tick genomes elucidate their genetic diversity and vector capacities.</title>
        <authorList>
            <person name="Jia N."/>
            <person name="Wang J."/>
            <person name="Shi W."/>
            <person name="Du L."/>
            <person name="Sun Y."/>
            <person name="Zhan W."/>
            <person name="Jiang J."/>
            <person name="Wang Q."/>
            <person name="Zhang B."/>
            <person name="Ji P."/>
            <person name="Sakyi L.B."/>
            <person name="Cui X."/>
            <person name="Yuan T."/>
            <person name="Jiang B."/>
            <person name="Yang W."/>
            <person name="Lam T.T.-Y."/>
            <person name="Chang Q."/>
            <person name="Ding S."/>
            <person name="Wang X."/>
            <person name="Zhu J."/>
            <person name="Ruan X."/>
            <person name="Zhao L."/>
            <person name="Wei J."/>
            <person name="Que T."/>
            <person name="Du C."/>
            <person name="Cheng J."/>
            <person name="Dai P."/>
            <person name="Han X."/>
            <person name="Huang E."/>
            <person name="Gao Y."/>
            <person name="Liu J."/>
            <person name="Shao H."/>
            <person name="Ye R."/>
            <person name="Li L."/>
            <person name="Wei W."/>
            <person name="Wang X."/>
            <person name="Wang C."/>
            <person name="Yang T."/>
            <person name="Huo Q."/>
            <person name="Li W."/>
            <person name="Guo W."/>
            <person name="Chen H."/>
            <person name="Zhou L."/>
            <person name="Ni X."/>
            <person name="Tian J."/>
            <person name="Zhou Y."/>
            <person name="Sheng Y."/>
            <person name="Liu T."/>
            <person name="Pan Y."/>
            <person name="Xia L."/>
            <person name="Li J."/>
            <person name="Zhao F."/>
            <person name="Cao W."/>
        </authorList>
    </citation>
    <scope>NUCLEOTIDE SEQUENCE</scope>
    <source>
        <strain evidence="1">Hyas-2018</strain>
    </source>
</reference>
<evidence type="ECO:0000313" key="1">
    <source>
        <dbReference type="EMBL" id="KAH6941550.1"/>
    </source>
</evidence>
<comment type="caution">
    <text evidence="1">The sequence shown here is derived from an EMBL/GenBank/DDBJ whole genome shotgun (WGS) entry which is preliminary data.</text>
</comment>
<dbReference type="Proteomes" id="UP000821845">
    <property type="component" value="Chromosome 11"/>
</dbReference>
<organism evidence="1 2">
    <name type="scientific">Hyalomma asiaticum</name>
    <name type="common">Tick</name>
    <dbReference type="NCBI Taxonomy" id="266040"/>
    <lineage>
        <taxon>Eukaryota</taxon>
        <taxon>Metazoa</taxon>
        <taxon>Ecdysozoa</taxon>
        <taxon>Arthropoda</taxon>
        <taxon>Chelicerata</taxon>
        <taxon>Arachnida</taxon>
        <taxon>Acari</taxon>
        <taxon>Parasitiformes</taxon>
        <taxon>Ixodida</taxon>
        <taxon>Ixodoidea</taxon>
        <taxon>Ixodidae</taxon>
        <taxon>Hyalomminae</taxon>
        <taxon>Hyalomma</taxon>
    </lineage>
</organism>
<evidence type="ECO:0000313" key="2">
    <source>
        <dbReference type="Proteomes" id="UP000821845"/>
    </source>
</evidence>
<dbReference type="EMBL" id="CM023491">
    <property type="protein sequence ID" value="KAH6941550.1"/>
    <property type="molecule type" value="Genomic_DNA"/>
</dbReference>